<dbReference type="Proteomes" id="UP000297693">
    <property type="component" value="Unassembled WGS sequence"/>
</dbReference>
<dbReference type="EMBL" id="RQGD01000046">
    <property type="protein sequence ID" value="TGL56368.1"/>
    <property type="molecule type" value="Genomic_DNA"/>
</dbReference>
<organism evidence="1 2">
    <name type="scientific">Leptospira ognonensis</name>
    <dbReference type="NCBI Taxonomy" id="2484945"/>
    <lineage>
        <taxon>Bacteria</taxon>
        <taxon>Pseudomonadati</taxon>
        <taxon>Spirochaetota</taxon>
        <taxon>Spirochaetia</taxon>
        <taxon>Leptospirales</taxon>
        <taxon>Leptospiraceae</taxon>
        <taxon>Leptospira</taxon>
    </lineage>
</organism>
<accession>A0A4R9JXP4</accession>
<name>A0A4R9JXP4_9LEPT</name>
<evidence type="ECO:0000313" key="1">
    <source>
        <dbReference type="EMBL" id="TGL56368.1"/>
    </source>
</evidence>
<proteinExistence type="predicted"/>
<reference evidence="1" key="1">
    <citation type="journal article" date="2019" name="PLoS Negl. Trop. Dis.">
        <title>Revisiting the worldwide diversity of Leptospira species in the environment.</title>
        <authorList>
            <person name="Vincent A.T."/>
            <person name="Schiettekatte O."/>
            <person name="Bourhy P."/>
            <person name="Veyrier F.J."/>
            <person name="Picardeau M."/>
        </authorList>
    </citation>
    <scope>NUCLEOTIDE SEQUENCE [LARGE SCALE GENOMIC DNA]</scope>
    <source>
        <strain evidence="1">201702476</strain>
    </source>
</reference>
<gene>
    <name evidence="1" type="ORF">EHQ58_17215</name>
</gene>
<protein>
    <recommendedName>
        <fullName evidence="3">Lipoprotein</fullName>
    </recommendedName>
</protein>
<dbReference type="AlphaFoldDB" id="A0A4R9JXP4"/>
<dbReference type="OrthoDB" id="338193at2"/>
<dbReference type="NCBIfam" id="NF047459">
    <property type="entry name" value="LA_3150_fam_lipo"/>
    <property type="match status" value="1"/>
</dbReference>
<dbReference type="RefSeq" id="WP_135625216.1">
    <property type="nucleotide sequence ID" value="NZ_RQGD01000046.1"/>
</dbReference>
<evidence type="ECO:0000313" key="2">
    <source>
        <dbReference type="Proteomes" id="UP000297693"/>
    </source>
</evidence>
<comment type="caution">
    <text evidence="1">The sequence shown here is derived from an EMBL/GenBank/DDBJ whole genome shotgun (WGS) entry which is preliminary data.</text>
</comment>
<evidence type="ECO:0008006" key="3">
    <source>
        <dbReference type="Google" id="ProtNLM"/>
    </source>
</evidence>
<keyword evidence="2" id="KW-1185">Reference proteome</keyword>
<sequence>MLKQTKLFLLLLNFALFVNCGPEKKPVDSGLLVSILSRQSDVNPSIISVTTIEKIDITNFKGICFDTFFLISADQYFMNNTTMLGGTLNTEIRKSFSSAKNCNELGFRDIGGLTTVTESGIRFNTYTCSAATSQCSDSTIAAAGFVPGL</sequence>